<evidence type="ECO:0000313" key="3">
    <source>
        <dbReference type="Proteomes" id="UP000326950"/>
    </source>
</evidence>
<evidence type="ECO:0000313" key="2">
    <source>
        <dbReference type="EMBL" id="KAE8157958.1"/>
    </source>
</evidence>
<organism evidence="2 3">
    <name type="scientific">Aspergillus tamarii</name>
    <dbReference type="NCBI Taxonomy" id="41984"/>
    <lineage>
        <taxon>Eukaryota</taxon>
        <taxon>Fungi</taxon>
        <taxon>Dikarya</taxon>
        <taxon>Ascomycota</taxon>
        <taxon>Pezizomycotina</taxon>
        <taxon>Eurotiomycetes</taxon>
        <taxon>Eurotiomycetidae</taxon>
        <taxon>Eurotiales</taxon>
        <taxon>Aspergillaceae</taxon>
        <taxon>Aspergillus</taxon>
        <taxon>Aspergillus subgen. Circumdati</taxon>
    </lineage>
</organism>
<dbReference type="EMBL" id="ML738708">
    <property type="protein sequence ID" value="KAE8157958.1"/>
    <property type="molecule type" value="Genomic_DNA"/>
</dbReference>
<sequence>MFLQNTAHFLRNTYLMIYTLPPCLLYGFEWAKINFFAVLQAKTSQRFCRSTDQQPPPNMVSNSVATRYKS</sequence>
<protein>
    <submittedName>
        <fullName evidence="2">Uncharacterized protein</fullName>
    </submittedName>
</protein>
<name>A0A5N6UH99_ASPTM</name>
<dbReference type="Proteomes" id="UP000326950">
    <property type="component" value="Unassembled WGS sequence"/>
</dbReference>
<dbReference type="OrthoDB" id="1694274at2759"/>
<reference evidence="2 3" key="1">
    <citation type="submission" date="2019-04" db="EMBL/GenBank/DDBJ databases">
        <title>Friends and foes A comparative genomics study of 23 Aspergillus species from section Flavi.</title>
        <authorList>
            <consortium name="DOE Joint Genome Institute"/>
            <person name="Kjaerbolling I."/>
            <person name="Vesth T."/>
            <person name="Frisvad J.C."/>
            <person name="Nybo J.L."/>
            <person name="Theobald S."/>
            <person name="Kildgaard S."/>
            <person name="Isbrandt T."/>
            <person name="Kuo A."/>
            <person name="Sato A."/>
            <person name="Lyhne E.K."/>
            <person name="Kogle M.E."/>
            <person name="Wiebenga A."/>
            <person name="Kun R.S."/>
            <person name="Lubbers R.J."/>
            <person name="Makela M.R."/>
            <person name="Barry K."/>
            <person name="Chovatia M."/>
            <person name="Clum A."/>
            <person name="Daum C."/>
            <person name="Haridas S."/>
            <person name="He G."/>
            <person name="LaButti K."/>
            <person name="Lipzen A."/>
            <person name="Mondo S."/>
            <person name="Riley R."/>
            <person name="Salamov A."/>
            <person name="Simmons B.A."/>
            <person name="Magnuson J.K."/>
            <person name="Henrissat B."/>
            <person name="Mortensen U.H."/>
            <person name="Larsen T.O."/>
            <person name="Devries R.P."/>
            <person name="Grigoriev I.V."/>
            <person name="Machida M."/>
            <person name="Baker S.E."/>
            <person name="Andersen M.R."/>
        </authorList>
    </citation>
    <scope>NUCLEOTIDE SEQUENCE [LARGE SCALE GENOMIC DNA]</scope>
    <source>
        <strain evidence="2 3">CBS 117626</strain>
    </source>
</reference>
<proteinExistence type="predicted"/>
<dbReference type="AlphaFoldDB" id="A0A5N6UH99"/>
<keyword evidence="3" id="KW-1185">Reference proteome</keyword>
<feature type="region of interest" description="Disordered" evidence="1">
    <location>
        <begin position="49"/>
        <end position="70"/>
    </location>
</feature>
<accession>A0A5N6UH99</accession>
<gene>
    <name evidence="2" type="ORF">BDV40DRAFT_34716</name>
</gene>
<evidence type="ECO:0000256" key="1">
    <source>
        <dbReference type="SAM" id="MobiDB-lite"/>
    </source>
</evidence>